<sequence>MRHLKKGRKFGLMMGKRRAFLRILVHNLIMEEKIETTEARAKEIRPRVEKLVTIAKKNNLMALRLLMRRLPKTSAYKLYHELAPKYKDRNGGYLRIRKSAEVRQRDGSRRAIIEFV</sequence>
<protein>
    <recommendedName>
        <fullName evidence="4 6">50S ribosomal protein L17</fullName>
    </recommendedName>
</protein>
<proteinExistence type="inferred from homology"/>
<accession>A0A2H0VHS6</accession>
<dbReference type="InterPro" id="IPR036373">
    <property type="entry name" value="Ribosomal_bL17_sf"/>
</dbReference>
<evidence type="ECO:0000313" key="8">
    <source>
        <dbReference type="Proteomes" id="UP000231466"/>
    </source>
</evidence>
<dbReference type="PANTHER" id="PTHR14413:SF16">
    <property type="entry name" value="LARGE RIBOSOMAL SUBUNIT PROTEIN BL17M"/>
    <property type="match status" value="1"/>
</dbReference>
<dbReference type="Pfam" id="PF01196">
    <property type="entry name" value="Ribosomal_L17"/>
    <property type="match status" value="1"/>
</dbReference>
<dbReference type="NCBIfam" id="TIGR00059">
    <property type="entry name" value="L17"/>
    <property type="match status" value="1"/>
</dbReference>
<dbReference type="PROSITE" id="PS01167">
    <property type="entry name" value="RIBOSOMAL_L17"/>
    <property type="match status" value="1"/>
</dbReference>
<evidence type="ECO:0000313" key="7">
    <source>
        <dbReference type="EMBL" id="PIR97850.1"/>
    </source>
</evidence>
<evidence type="ECO:0000256" key="4">
    <source>
        <dbReference type="ARBA" id="ARBA00035494"/>
    </source>
</evidence>
<organism evidence="7 8">
    <name type="scientific">Candidatus Colwellbacteria bacterium CG10_big_fil_rev_8_21_14_0_10_42_22</name>
    <dbReference type="NCBI Taxonomy" id="1974540"/>
    <lineage>
        <taxon>Bacteria</taxon>
        <taxon>Candidatus Colwelliibacteriota</taxon>
    </lineage>
</organism>
<dbReference type="AlphaFoldDB" id="A0A2H0VHS6"/>
<dbReference type="Proteomes" id="UP000231466">
    <property type="component" value="Unassembled WGS sequence"/>
</dbReference>
<evidence type="ECO:0000256" key="2">
    <source>
        <dbReference type="ARBA" id="ARBA00022980"/>
    </source>
</evidence>
<comment type="similarity">
    <text evidence="1 5">Belongs to the bacterial ribosomal protein bL17 family.</text>
</comment>
<evidence type="ECO:0000256" key="3">
    <source>
        <dbReference type="ARBA" id="ARBA00023274"/>
    </source>
</evidence>
<evidence type="ECO:0000256" key="6">
    <source>
        <dbReference type="RuleBase" id="RU000661"/>
    </source>
</evidence>
<name>A0A2H0VHS6_9BACT</name>
<keyword evidence="3 5" id="KW-0687">Ribonucleoprotein</keyword>
<reference evidence="8" key="1">
    <citation type="submission" date="2017-09" db="EMBL/GenBank/DDBJ databases">
        <title>Depth-based differentiation of microbial function through sediment-hosted aquifers and enrichment of novel symbionts in the deep terrestrial subsurface.</title>
        <authorList>
            <person name="Probst A.J."/>
            <person name="Ladd B."/>
            <person name="Jarett J.K."/>
            <person name="Geller-Mcgrath D.E."/>
            <person name="Sieber C.M.K."/>
            <person name="Emerson J.B."/>
            <person name="Anantharaman K."/>
            <person name="Thomas B.C."/>
            <person name="Malmstrom R."/>
            <person name="Stieglmeier M."/>
            <person name="Klingl A."/>
            <person name="Woyke T."/>
            <person name="Ryan C.M."/>
            <person name="Banfield J.F."/>
        </authorList>
    </citation>
    <scope>NUCLEOTIDE SEQUENCE [LARGE SCALE GENOMIC DNA]</scope>
</reference>
<dbReference type="GO" id="GO:0022625">
    <property type="term" value="C:cytosolic large ribosomal subunit"/>
    <property type="evidence" value="ECO:0007669"/>
    <property type="project" value="TreeGrafter"/>
</dbReference>
<dbReference type="GO" id="GO:0003735">
    <property type="term" value="F:structural constituent of ribosome"/>
    <property type="evidence" value="ECO:0007669"/>
    <property type="project" value="InterPro"/>
</dbReference>
<evidence type="ECO:0000256" key="5">
    <source>
        <dbReference type="RuleBase" id="RU000660"/>
    </source>
</evidence>
<dbReference type="InterPro" id="IPR000456">
    <property type="entry name" value="Ribosomal_bL17"/>
</dbReference>
<dbReference type="GO" id="GO:0006412">
    <property type="term" value="P:translation"/>
    <property type="evidence" value="ECO:0007669"/>
    <property type="project" value="InterPro"/>
</dbReference>
<dbReference type="Gene3D" id="3.90.1030.10">
    <property type="entry name" value="Ribosomal protein L17"/>
    <property type="match status" value="1"/>
</dbReference>
<keyword evidence="2 5" id="KW-0689">Ribosomal protein</keyword>
<dbReference type="EMBL" id="PFAH01000008">
    <property type="protein sequence ID" value="PIR97850.1"/>
    <property type="molecule type" value="Genomic_DNA"/>
</dbReference>
<comment type="caution">
    <text evidence="7">The sequence shown here is derived from an EMBL/GenBank/DDBJ whole genome shotgun (WGS) entry which is preliminary data.</text>
</comment>
<dbReference type="PANTHER" id="PTHR14413">
    <property type="entry name" value="RIBOSOMAL PROTEIN L17"/>
    <property type="match status" value="1"/>
</dbReference>
<gene>
    <name evidence="7" type="ORF">COT89_02150</name>
</gene>
<dbReference type="SUPFAM" id="SSF64263">
    <property type="entry name" value="Prokaryotic ribosomal protein L17"/>
    <property type="match status" value="1"/>
</dbReference>
<evidence type="ECO:0000256" key="1">
    <source>
        <dbReference type="ARBA" id="ARBA00008777"/>
    </source>
</evidence>
<dbReference type="InterPro" id="IPR047859">
    <property type="entry name" value="Ribosomal_bL17_CS"/>
</dbReference>